<feature type="domain" description="RRM" evidence="10">
    <location>
        <begin position="359"/>
        <end position="432"/>
    </location>
</feature>
<dbReference type="GO" id="GO:0045836">
    <property type="term" value="P:positive regulation of meiotic nuclear division"/>
    <property type="evidence" value="ECO:0007669"/>
    <property type="project" value="UniProtKB-ARBA"/>
</dbReference>
<dbReference type="Pfam" id="PF00076">
    <property type="entry name" value="RRM_1"/>
    <property type="match status" value="4"/>
</dbReference>
<evidence type="ECO:0000256" key="3">
    <source>
        <dbReference type="ARBA" id="ARBA00022884"/>
    </source>
</evidence>
<dbReference type="Pfam" id="PF04059">
    <property type="entry name" value="RRM_2"/>
    <property type="match status" value="2"/>
</dbReference>
<dbReference type="GO" id="GO:0045927">
    <property type="term" value="P:positive regulation of growth"/>
    <property type="evidence" value="ECO:0007669"/>
    <property type="project" value="UniProtKB-ARBA"/>
</dbReference>
<dbReference type="Gene3D" id="3.40.50.1000">
    <property type="entry name" value="HAD superfamily/HAD-like"/>
    <property type="match status" value="1"/>
</dbReference>
<evidence type="ECO:0000313" key="12">
    <source>
        <dbReference type="EMBL" id="RYR16742.1"/>
    </source>
</evidence>
<dbReference type="CDD" id="cd12531">
    <property type="entry name" value="RRM3_MEI2_like"/>
    <property type="match status" value="2"/>
</dbReference>
<dbReference type="EMBL" id="SDMP01000013">
    <property type="protein sequence ID" value="RYR16742.1"/>
    <property type="molecule type" value="Genomic_DNA"/>
</dbReference>
<dbReference type="SMART" id="SM00361">
    <property type="entry name" value="RRM_1"/>
    <property type="match status" value="2"/>
</dbReference>
<gene>
    <name evidence="12" type="ORF">Ahy_B03g061651</name>
</gene>
<protein>
    <recommendedName>
        <fullName evidence="14">Protein MEI2-like</fullName>
    </recommendedName>
</protein>
<accession>A0A444ZRN0</accession>
<evidence type="ECO:0000313" key="13">
    <source>
        <dbReference type="Proteomes" id="UP000289738"/>
    </source>
</evidence>
<dbReference type="FunFam" id="3.30.70.330:FF:000101">
    <property type="entry name" value="Protein MEI2-like 1"/>
    <property type="match status" value="2"/>
</dbReference>
<proteinExistence type="inferred from homology"/>
<name>A0A444ZRN0_ARAHY</name>
<comment type="similarity">
    <text evidence="7">Belongs to the CTDSPL2 family.</text>
</comment>
<evidence type="ECO:0000256" key="9">
    <source>
        <dbReference type="PROSITE-ProRule" id="PRU00176"/>
    </source>
</evidence>
<comment type="caution">
    <text evidence="12">The sequence shown here is derived from an EMBL/GenBank/DDBJ whole genome shotgun (WGS) entry which is preliminary data.</text>
</comment>
<keyword evidence="1" id="KW-0677">Repeat</keyword>
<dbReference type="CDD" id="cd12524">
    <property type="entry name" value="RRM1_MEI2_like"/>
    <property type="match status" value="2"/>
</dbReference>
<organism evidence="12 13">
    <name type="scientific">Arachis hypogaea</name>
    <name type="common">Peanut</name>
    <dbReference type="NCBI Taxonomy" id="3818"/>
    <lineage>
        <taxon>Eukaryota</taxon>
        <taxon>Viridiplantae</taxon>
        <taxon>Streptophyta</taxon>
        <taxon>Embryophyta</taxon>
        <taxon>Tracheophyta</taxon>
        <taxon>Spermatophyta</taxon>
        <taxon>Magnoliopsida</taxon>
        <taxon>eudicotyledons</taxon>
        <taxon>Gunneridae</taxon>
        <taxon>Pentapetalae</taxon>
        <taxon>rosids</taxon>
        <taxon>fabids</taxon>
        <taxon>Fabales</taxon>
        <taxon>Fabaceae</taxon>
        <taxon>Papilionoideae</taxon>
        <taxon>50 kb inversion clade</taxon>
        <taxon>dalbergioids sensu lato</taxon>
        <taxon>Dalbergieae</taxon>
        <taxon>Pterocarpus clade</taxon>
        <taxon>Arachis</taxon>
    </lineage>
</organism>
<dbReference type="InterPro" id="IPR036412">
    <property type="entry name" value="HAD-like_sf"/>
</dbReference>
<evidence type="ECO:0008006" key="14">
    <source>
        <dbReference type="Google" id="ProtNLM"/>
    </source>
</evidence>
<evidence type="ECO:0000256" key="8">
    <source>
        <dbReference type="ARBA" id="ARBA00058438"/>
    </source>
</evidence>
<keyword evidence="4" id="KW-0904">Protein phosphatase</keyword>
<reference evidence="12 13" key="1">
    <citation type="submission" date="2019-01" db="EMBL/GenBank/DDBJ databases">
        <title>Sequencing of cultivated peanut Arachis hypogaea provides insights into genome evolution and oil improvement.</title>
        <authorList>
            <person name="Chen X."/>
        </authorList>
    </citation>
    <scope>NUCLEOTIDE SEQUENCE [LARGE SCALE GENOMIC DNA]</scope>
    <source>
        <strain evidence="13">cv. Fuhuasheng</strain>
        <tissue evidence="12">Leaves</tissue>
    </source>
</reference>
<evidence type="ECO:0000256" key="6">
    <source>
        <dbReference type="ARBA" id="ARBA00037324"/>
    </source>
</evidence>
<dbReference type="InterPro" id="IPR034454">
    <property type="entry name" value="MEI2-like_RRM3"/>
</dbReference>
<dbReference type="InterPro" id="IPR012677">
    <property type="entry name" value="Nucleotide-bd_a/b_plait_sf"/>
</dbReference>
<dbReference type="CDD" id="cd07521">
    <property type="entry name" value="HAD_FCP1-like"/>
    <property type="match status" value="1"/>
</dbReference>
<dbReference type="InterPro" id="IPR000504">
    <property type="entry name" value="RRM_dom"/>
</dbReference>
<dbReference type="InterPro" id="IPR035979">
    <property type="entry name" value="RBD_domain_sf"/>
</dbReference>
<feature type="domain" description="RRM" evidence="10">
    <location>
        <begin position="274"/>
        <end position="347"/>
    </location>
</feature>
<comment type="function">
    <text evidence="6">Probable phosphatase.</text>
</comment>
<dbReference type="GO" id="GO:0003723">
    <property type="term" value="F:RNA binding"/>
    <property type="evidence" value="ECO:0007669"/>
    <property type="project" value="UniProtKB-UniRule"/>
</dbReference>
<feature type="domain" description="RRM" evidence="10">
    <location>
        <begin position="1120"/>
        <end position="1193"/>
    </location>
</feature>
<dbReference type="GO" id="GO:0004721">
    <property type="term" value="F:phosphoprotein phosphatase activity"/>
    <property type="evidence" value="ECO:0007669"/>
    <property type="project" value="UniProtKB-KW"/>
</dbReference>
<evidence type="ECO:0000259" key="10">
    <source>
        <dbReference type="PROSITE" id="PS50102"/>
    </source>
</evidence>
<dbReference type="InterPro" id="IPR004274">
    <property type="entry name" value="FCP1_dom"/>
</dbReference>
<dbReference type="InterPro" id="IPR003954">
    <property type="entry name" value="RRM_euk-type"/>
</dbReference>
<dbReference type="PROSITE" id="PS50969">
    <property type="entry name" value="FCP1"/>
    <property type="match status" value="1"/>
</dbReference>
<evidence type="ECO:0000256" key="1">
    <source>
        <dbReference type="ARBA" id="ARBA00022737"/>
    </source>
</evidence>
<keyword evidence="13" id="KW-1185">Reference proteome</keyword>
<dbReference type="Pfam" id="PF03031">
    <property type="entry name" value="NIF"/>
    <property type="match status" value="1"/>
</dbReference>
<dbReference type="Proteomes" id="UP000289738">
    <property type="component" value="Chromosome B03"/>
</dbReference>
<evidence type="ECO:0000256" key="2">
    <source>
        <dbReference type="ARBA" id="ARBA00022801"/>
    </source>
</evidence>
<dbReference type="InterPro" id="IPR034453">
    <property type="entry name" value="MEI2-like_RRM1"/>
</dbReference>
<dbReference type="CDD" id="cd12529">
    <property type="entry name" value="RRM2_MEI2_like"/>
    <property type="match status" value="2"/>
</dbReference>
<dbReference type="FunFam" id="3.30.70.330:FF:000063">
    <property type="entry name" value="MEI2-like protein 5 isoform 2"/>
    <property type="match status" value="2"/>
</dbReference>
<evidence type="ECO:0000256" key="7">
    <source>
        <dbReference type="ARBA" id="ARBA00038355"/>
    </source>
</evidence>
<sequence length="2093" mass="232041">MAGSSLLNPRHHHTIRDHLSDSSHLRSPPTHARYRRPASCQILRVVCSRVALSPTYGILKFLNCSKSWFLVFLPPPLPTVIIIVIVNMKGCCKLAMKESVDHSYPGPTKIPSENTPKEVQQGAWEDLSRSDLYHVSSHTGFFSRSLPVPLHEKLNLSSADGFKKSHQDVDGNGLLEDADTCVIGTMLPDDEEDLLADFDLSGLPNSLEDLEEYDVFGSGGGMELEADPQESLNVGVSKLSFSDGHAANGLPYNSFLNGVGIVAGEHPYGEHPSRTLFVRNINNNVEDSELRALFEQYGHIRTLYTACKHRGFVMVSYYDIRAARTAMHALQNKPLRRRKLDIHFSIPKDNPSDKDINQGTLVVFNLDPSVSNEDLRTIFGAYGEVKEIRETSHKGHHKFIEFYDVRAAEAALKSLNRSNIAGRRIKVELSRPGRTRRNLVLQTNQELDHDEKLSFRHQMGSPVANSPPGYWLRFNSTVENNSFQTISDSPGSGIMSPSIGNHLAGLASVLHPPLSNAMKGVAIGKDLAGSQHAEHIFASSNSSHGETFQSHSLPEPKFIPYSGALSSFGSSPSNGSSVETLSGSQFLWGSPNLYSQDIKPSAWPTPSVRHSFTANGNSHAFQNPAQESSFIGLSHNRHHNHVGSAPSGFPFERNFGVLSKSPETSFVNHVGYGGIGLSHSKGNYMVNMGESVNAGITIPRNMSEHADSSKKQFHLDLDRIKNSEDRRTTLMIKNIPNKYTSKMLLAAIDEKHKGTYDFFYLPIDFKNKCNVGYAFINMLSASHIIPFYETFNGKKWEKFNSEKVASLAYARIQGKAALVNHFQNSSLMNEDERCRPVVFHSQDPEGGDKKGCCKLAMKESVDHSYPGPTKIPSENTPKEVQQGAWEDLSRSDLYHVSSHTGFFSRSLPVPLHEKLNLSSADGFKKSHQDVDGNGLLEDADTCVIGTMLPDDEEDLLADFDLSGLPNSLEDLEEYDVFGSGGGMELEADPQESLNVGVSKLSFSDGHAANGLPYNSFLNGVGIVAGEHPYGEHPSRTLFVRNINNNVEDSELRALFEQYGHIRTLYTACKHRGFVMVSYYDIRAARTAMHALQNKPLRRRKLDIHFSIPKDNPSDKDINQGTLVVFNLDPSVSNEDLRTIFGAYGEVKEIRETSHKGHHKFIEFYDVRAAEAALKSLNRSNIAGRRIKVELSRPGRTRRNLVLQTNQELDHDEKLSFRHQMGSPVANSPPGYWLRFNSTVENNSFQTISDSPGSGIMSPSIGNHLAGLASVLHPPLSNAMKGVAIGKDLAGSQHAEHIFASSNSSHGETFQSHSLPEPKFIPYSGALSSFGSSPSNGSSVETLSGSQFLWGSPNLYSQDIKPSAWPTPSVRHSFTANGNSHAFQNPAQESSFIGLSHNRHHNHVGSAPSGFPFERNFGVLSKSPETSFVNHVGYGGIGLSHSKGNYMVNMGESVNAGITIPRNMSEHADSSKKQFHLDLDRIKNSEDRRTTLMIKNIPNKYTSKMLLAAIDEKHKGTYDFFYLPIDFKNKCNVGYAFINMLSASHIIPFYETFNGKKWEKFNSEKVASLAYARIQGKAALVNHFQNSSLMNEDERCRPVVFHSQDPEGGDKNAVFVSSTYQMPSVNMKSEVSTTCLTETKDIHVCSKSKVISKKTCSKVIISAEVAGIDTTIQNFLDVSSVTLVSPKDIASGEFIDKKEILTKEKSESQLLQSFSLDSSSLEPINPCAANMEAIFSTAFEPIEVNSQHFDEDAGSIGGTGMSAVRDDESDDKRIICGYETLDVSDFSISDMIITSLPLDRDSFDHDICEINSLSDYRSSEPPMLDASDQYMILPALEDDIKIGGTSDVSYKESITVQENASLYSALCQIRSCNQDSDVKDYLDKTEWFDPQLFIKNLPELSDAESNDLPIQIPRSSQRRKSVTLALDLDETLVHSTLEHCDDADFTFTVFFNMKEHTVYVRKRPNLCTFLERVSEMFEVVIFTASQSIYAKQLLDILDPEGRLISRRVYRESCIFSDGNYTKDLTVLGVDLAKVVIVDNSPQVFRLQVNNGIPIKSWFDDPLDCALMSLLPFLETLADADDVRPIIAQRFGNKE</sequence>
<dbReference type="GO" id="GO:0005634">
    <property type="term" value="C:nucleus"/>
    <property type="evidence" value="ECO:0007669"/>
    <property type="project" value="UniProtKB-ARBA"/>
</dbReference>
<comment type="function">
    <text evidence="8">Probable RNA-binding protein that plays a role in meiosis and vegetative growth.</text>
</comment>
<dbReference type="PANTHER" id="PTHR23189">
    <property type="entry name" value="RNA RECOGNITION MOTIF-CONTAINING"/>
    <property type="match status" value="1"/>
</dbReference>
<feature type="domain" description="RRM" evidence="10">
    <location>
        <begin position="1035"/>
        <end position="1108"/>
    </location>
</feature>
<dbReference type="InterPro" id="IPR007201">
    <property type="entry name" value="Mei2-like_Rrm_C"/>
</dbReference>
<dbReference type="SUPFAM" id="SSF54928">
    <property type="entry name" value="RNA-binding domain, RBD"/>
    <property type="match status" value="4"/>
</dbReference>
<dbReference type="SMART" id="SM00577">
    <property type="entry name" value="CPDc"/>
    <property type="match status" value="1"/>
</dbReference>
<evidence type="ECO:0000256" key="4">
    <source>
        <dbReference type="ARBA" id="ARBA00022912"/>
    </source>
</evidence>
<evidence type="ECO:0000259" key="11">
    <source>
        <dbReference type="PROSITE" id="PS50969"/>
    </source>
</evidence>
<dbReference type="GO" id="GO:0051321">
    <property type="term" value="P:meiotic cell cycle"/>
    <property type="evidence" value="ECO:0007669"/>
    <property type="project" value="UniProtKB-KW"/>
</dbReference>
<dbReference type="InterPro" id="IPR011948">
    <property type="entry name" value="Dullard_phosphatase"/>
</dbReference>
<keyword evidence="3 9" id="KW-0694">RNA-binding</keyword>
<dbReference type="SMART" id="SM00360">
    <property type="entry name" value="RRM"/>
    <property type="match status" value="6"/>
</dbReference>
<dbReference type="Gene3D" id="3.30.70.330">
    <property type="match status" value="4"/>
</dbReference>
<dbReference type="InterPro" id="IPR023214">
    <property type="entry name" value="HAD_sf"/>
</dbReference>
<dbReference type="FunFam" id="3.40.50.1000:FF:000015">
    <property type="entry name" value="CTD small phosphatase-like protein 2"/>
    <property type="match status" value="1"/>
</dbReference>
<keyword evidence="5" id="KW-0469">Meiosis</keyword>
<dbReference type="NCBIfam" id="TIGR02251">
    <property type="entry name" value="HIF-SF_euk"/>
    <property type="match status" value="1"/>
</dbReference>
<keyword evidence="2" id="KW-0378">Hydrolase</keyword>
<dbReference type="SUPFAM" id="SSF56784">
    <property type="entry name" value="HAD-like"/>
    <property type="match status" value="1"/>
</dbReference>
<dbReference type="PROSITE" id="PS50102">
    <property type="entry name" value="RRM"/>
    <property type="match status" value="4"/>
</dbReference>
<feature type="domain" description="FCP1 homology" evidence="11">
    <location>
        <begin position="1916"/>
        <end position="2075"/>
    </location>
</feature>
<evidence type="ECO:0000256" key="5">
    <source>
        <dbReference type="ARBA" id="ARBA00023254"/>
    </source>
</evidence>